<reference evidence="2" key="2">
    <citation type="submission" date="2025-08" db="UniProtKB">
        <authorList>
            <consortium name="Ensembl"/>
        </authorList>
    </citation>
    <scope>IDENTIFICATION</scope>
</reference>
<name>F6PIL6_CIOIN</name>
<evidence type="ECO:0000256" key="1">
    <source>
        <dbReference type="SAM" id="Phobius"/>
    </source>
</evidence>
<keyword evidence="1" id="KW-0812">Transmembrane</keyword>
<evidence type="ECO:0000313" key="3">
    <source>
        <dbReference type="Proteomes" id="UP000008144"/>
    </source>
</evidence>
<dbReference type="Proteomes" id="UP000008144">
    <property type="component" value="Unassembled WGS sequence"/>
</dbReference>
<accession>F6PIL6</accession>
<keyword evidence="1" id="KW-0472">Membrane</keyword>
<reference evidence="3" key="1">
    <citation type="journal article" date="2002" name="Science">
        <title>The draft genome of Ciona intestinalis: insights into chordate and vertebrate origins.</title>
        <authorList>
            <person name="Dehal P."/>
            <person name="Satou Y."/>
            <person name="Campbell R.K."/>
            <person name="Chapman J."/>
            <person name="Degnan B."/>
            <person name="De Tomaso A."/>
            <person name="Davidson B."/>
            <person name="Di Gregorio A."/>
            <person name="Gelpke M."/>
            <person name="Goodstein D.M."/>
            <person name="Harafuji N."/>
            <person name="Hastings K.E."/>
            <person name="Ho I."/>
            <person name="Hotta K."/>
            <person name="Huang W."/>
            <person name="Kawashima T."/>
            <person name="Lemaire P."/>
            <person name="Martinez D."/>
            <person name="Meinertzhagen I.A."/>
            <person name="Necula S."/>
            <person name="Nonaka M."/>
            <person name="Putnam N."/>
            <person name="Rash S."/>
            <person name="Saiga H."/>
            <person name="Satake M."/>
            <person name="Terry A."/>
            <person name="Yamada L."/>
            <person name="Wang H.G."/>
            <person name="Awazu S."/>
            <person name="Azumi K."/>
            <person name="Boore J."/>
            <person name="Branno M."/>
            <person name="Chin-Bow S."/>
            <person name="DeSantis R."/>
            <person name="Doyle S."/>
            <person name="Francino P."/>
            <person name="Keys D.N."/>
            <person name="Haga S."/>
            <person name="Hayashi H."/>
            <person name="Hino K."/>
            <person name="Imai K.S."/>
            <person name="Inaba K."/>
            <person name="Kano S."/>
            <person name="Kobayashi K."/>
            <person name="Kobayashi M."/>
            <person name="Lee B.I."/>
            <person name="Makabe K.W."/>
            <person name="Manohar C."/>
            <person name="Matassi G."/>
            <person name="Medina M."/>
            <person name="Mochizuki Y."/>
            <person name="Mount S."/>
            <person name="Morishita T."/>
            <person name="Miura S."/>
            <person name="Nakayama A."/>
            <person name="Nishizaka S."/>
            <person name="Nomoto H."/>
            <person name="Ohta F."/>
            <person name="Oishi K."/>
            <person name="Rigoutsos I."/>
            <person name="Sano M."/>
            <person name="Sasaki A."/>
            <person name="Sasakura Y."/>
            <person name="Shoguchi E."/>
            <person name="Shin-i T."/>
            <person name="Spagnuolo A."/>
            <person name="Stainier D."/>
            <person name="Suzuki M.M."/>
            <person name="Tassy O."/>
            <person name="Takatori N."/>
            <person name="Tokuoka M."/>
            <person name="Yagi K."/>
            <person name="Yoshizaki F."/>
            <person name="Wada S."/>
            <person name="Zhang C."/>
            <person name="Hyatt P.D."/>
            <person name="Larimer F."/>
            <person name="Detter C."/>
            <person name="Doggett N."/>
            <person name="Glavina T."/>
            <person name="Hawkins T."/>
            <person name="Richardson P."/>
            <person name="Lucas S."/>
            <person name="Kohara Y."/>
            <person name="Levine M."/>
            <person name="Satoh N."/>
            <person name="Rokhsar D.S."/>
        </authorList>
    </citation>
    <scope>NUCLEOTIDE SEQUENCE [LARGE SCALE GENOMIC DNA]</scope>
</reference>
<evidence type="ECO:0000313" key="2">
    <source>
        <dbReference type="Ensembl" id="ENSCINP00000020225.3"/>
    </source>
</evidence>
<organism evidence="2 3">
    <name type="scientific">Ciona intestinalis</name>
    <name type="common">Transparent sea squirt</name>
    <name type="synonym">Ascidia intestinalis</name>
    <dbReference type="NCBI Taxonomy" id="7719"/>
    <lineage>
        <taxon>Eukaryota</taxon>
        <taxon>Metazoa</taxon>
        <taxon>Chordata</taxon>
        <taxon>Tunicata</taxon>
        <taxon>Ascidiacea</taxon>
        <taxon>Phlebobranchia</taxon>
        <taxon>Cionidae</taxon>
        <taxon>Ciona</taxon>
    </lineage>
</organism>
<dbReference type="InParanoid" id="F6PIL6"/>
<reference evidence="2" key="3">
    <citation type="submission" date="2025-09" db="UniProtKB">
        <authorList>
            <consortium name="Ensembl"/>
        </authorList>
    </citation>
    <scope>IDENTIFICATION</scope>
</reference>
<sequence>MRLIPRLQQLVNAAKSTKPVKESTIFHANANTQSAKVGGAQSSGDYAGVAISSREELKVHFPRLHELQEFHLKQLIEHKLPVHMSGKYDNILIPMVTVVTLLCFLYNVKWFLEFKK</sequence>
<keyword evidence="3" id="KW-1185">Reference proteome</keyword>
<dbReference type="AlphaFoldDB" id="F6PIL6"/>
<proteinExistence type="predicted"/>
<protein>
    <submittedName>
        <fullName evidence="2">Uncharacterized protein</fullName>
    </submittedName>
</protein>
<dbReference type="GeneTree" id="ENSGT00390000012077"/>
<dbReference type="OMA" id="FHANANT"/>
<dbReference type="HOGENOM" id="CLU_2096005_0_0_1"/>
<dbReference type="Ensembl" id="ENSCINT00000020225.3">
    <property type="protein sequence ID" value="ENSCINP00000020225.3"/>
    <property type="gene ID" value="ENSCING00000010105.3"/>
</dbReference>
<feature type="transmembrane region" description="Helical" evidence="1">
    <location>
        <begin position="91"/>
        <end position="112"/>
    </location>
</feature>
<keyword evidence="1" id="KW-1133">Transmembrane helix</keyword>